<accession>V6TK77</accession>
<dbReference type="VEuPathDB" id="GiardiaDB:GL50803_0017256"/>
<protein>
    <submittedName>
        <fullName evidence="2">Uncharacterized protein</fullName>
    </submittedName>
</protein>
<reference evidence="2 3" key="2">
    <citation type="journal article" date="2013" name="Genome Biol. Evol.">
        <title>Genome sequencing of Giardia lamblia genotypes A2 and B isolates (DH and GS) and comparative analysis with the genomes of genotypes A1 and E (WB and Pig).</title>
        <authorList>
            <person name="Adam R.D."/>
            <person name="Dahlstrom E.W."/>
            <person name="Martens C.A."/>
            <person name="Bruno D.P."/>
            <person name="Barbian K.D."/>
            <person name="Ricklefs S.M."/>
            <person name="Hernandez M.M."/>
            <person name="Narla N.P."/>
            <person name="Patel R.B."/>
            <person name="Porcella S.F."/>
            <person name="Nash T.E."/>
        </authorList>
    </citation>
    <scope>NUCLEOTIDE SEQUENCE [LARGE SCALE GENOMIC DNA]</scope>
    <source>
        <strain evidence="2 3">DH</strain>
    </source>
</reference>
<comment type="caution">
    <text evidence="2">The sequence shown here is derived from an EMBL/GenBank/DDBJ whole genome shotgun (WGS) entry which is preliminary data.</text>
</comment>
<dbReference type="VEuPathDB" id="GiardiaDB:DHA2_150032"/>
<feature type="non-terminal residue" evidence="2">
    <location>
        <position position="1"/>
    </location>
</feature>
<evidence type="ECO:0000313" key="3">
    <source>
        <dbReference type="Proteomes" id="UP000018320"/>
    </source>
</evidence>
<feature type="region of interest" description="Disordered" evidence="1">
    <location>
        <begin position="17"/>
        <end position="52"/>
    </location>
</feature>
<evidence type="ECO:0000256" key="1">
    <source>
        <dbReference type="SAM" id="MobiDB-lite"/>
    </source>
</evidence>
<dbReference type="Proteomes" id="UP000018320">
    <property type="component" value="Unassembled WGS sequence"/>
</dbReference>
<name>V6TK77_GIAIN</name>
<gene>
    <name evidence="2" type="ORF">DHA2_150032</name>
</gene>
<sequence length="216" mass="24171">VNQKRILNVKDCMRDPVSDSMSSSGYCELPSSLGQETEGLGPSKLSGSVHRSVKQTRSQRRVTFDGYLRPITKVQIPGPCTTESVEHVPPEIELPDATTHTQAASEAIENVEPLERFQILVRLGFDAYFRGSGSTLAPRHFWVHEDMDEGHILLWVDCERTSLKGAIPLRDILAISCTEETELALRAGESVAHIVFTAPRERDFWRSKLELLRSLS</sequence>
<dbReference type="AlphaFoldDB" id="V6TK77"/>
<proteinExistence type="predicted"/>
<evidence type="ECO:0000313" key="2">
    <source>
        <dbReference type="EMBL" id="ESU38707.1"/>
    </source>
</evidence>
<dbReference type="VEuPathDB" id="GiardiaDB:QR46_2976"/>
<reference evidence="3" key="1">
    <citation type="submission" date="2012-02" db="EMBL/GenBank/DDBJ databases">
        <title>Genome sequencing of Giardia lamblia Genotypes A2 and B isolates (DH and GS) and comparative analysis with the genomes of Genotypes A1 and E (WB and Pig).</title>
        <authorList>
            <person name="Adam R."/>
            <person name="Dahlstrom E."/>
            <person name="Martens C."/>
            <person name="Bruno D."/>
            <person name="Barbian K."/>
            <person name="Porcella S.F."/>
            <person name="Nash T."/>
        </authorList>
    </citation>
    <scope>NUCLEOTIDE SEQUENCE</scope>
    <source>
        <strain evidence="3">DH</strain>
    </source>
</reference>
<organism evidence="2 3">
    <name type="scientific">Giardia intestinalis</name>
    <name type="common">Giardia lamblia</name>
    <dbReference type="NCBI Taxonomy" id="5741"/>
    <lineage>
        <taxon>Eukaryota</taxon>
        <taxon>Metamonada</taxon>
        <taxon>Diplomonadida</taxon>
        <taxon>Hexamitidae</taxon>
        <taxon>Giardiinae</taxon>
        <taxon>Giardia</taxon>
    </lineage>
</organism>
<dbReference type="EMBL" id="AHGT01000010">
    <property type="protein sequence ID" value="ESU38707.1"/>
    <property type="molecule type" value="Genomic_DNA"/>
</dbReference>
<dbReference type="VEuPathDB" id="GiardiaDB:GL50581_2459"/>